<keyword evidence="1" id="KW-0732">Signal</keyword>
<feature type="chain" id="PRO_5041648571" description="Phage tail collar domain-containing protein" evidence="1">
    <location>
        <begin position="27"/>
        <end position="222"/>
    </location>
</feature>
<dbReference type="PROSITE" id="PS51257">
    <property type="entry name" value="PROKAR_LIPOPROTEIN"/>
    <property type="match status" value="1"/>
</dbReference>
<reference evidence="3 4" key="1">
    <citation type="submission" date="2016-03" db="EMBL/GenBank/DDBJ databases">
        <authorList>
            <person name="Heylen K."/>
            <person name="De Vos P."/>
            <person name="Vekeman B."/>
        </authorList>
    </citation>
    <scope>NUCLEOTIDE SEQUENCE [LARGE SCALE GENOMIC DNA]</scope>
    <source>
        <strain evidence="3 4">R-49807</strain>
    </source>
</reference>
<dbReference type="EMBL" id="LUUL01000077">
    <property type="protein sequence ID" value="OAI25865.1"/>
    <property type="molecule type" value="Genomic_DNA"/>
</dbReference>
<dbReference type="InterPro" id="IPR037053">
    <property type="entry name" value="Phage_tail_collar_dom_sf"/>
</dbReference>
<evidence type="ECO:0000256" key="1">
    <source>
        <dbReference type="SAM" id="SignalP"/>
    </source>
</evidence>
<dbReference type="Gene3D" id="3.90.1340.10">
    <property type="entry name" value="Phage tail collar domain"/>
    <property type="match status" value="1"/>
</dbReference>
<dbReference type="RefSeq" id="WP_082889486.1">
    <property type="nucleotide sequence ID" value="NZ_LUUL01000077.1"/>
</dbReference>
<evidence type="ECO:0000259" key="2">
    <source>
        <dbReference type="Pfam" id="PF07484"/>
    </source>
</evidence>
<dbReference type="Pfam" id="PF07484">
    <property type="entry name" value="Collar"/>
    <property type="match status" value="1"/>
</dbReference>
<evidence type="ECO:0000313" key="3">
    <source>
        <dbReference type="EMBL" id="OAI25865.1"/>
    </source>
</evidence>
<gene>
    <name evidence="3" type="ORF">A1356_12470</name>
</gene>
<organism evidence="3 4">
    <name type="scientific">Methylomonas koyamae</name>
    <dbReference type="NCBI Taxonomy" id="702114"/>
    <lineage>
        <taxon>Bacteria</taxon>
        <taxon>Pseudomonadati</taxon>
        <taxon>Pseudomonadota</taxon>
        <taxon>Gammaproteobacteria</taxon>
        <taxon>Methylococcales</taxon>
        <taxon>Methylococcaceae</taxon>
        <taxon>Methylomonas</taxon>
    </lineage>
</organism>
<evidence type="ECO:0000313" key="4">
    <source>
        <dbReference type="Proteomes" id="UP000077734"/>
    </source>
</evidence>
<proteinExistence type="predicted"/>
<keyword evidence="4" id="KW-1185">Reference proteome</keyword>
<accession>A0AA91DCG7</accession>
<protein>
    <recommendedName>
        <fullName evidence="2">Phage tail collar domain-containing protein</fullName>
    </recommendedName>
</protein>
<name>A0AA91DCG7_9GAMM</name>
<sequence length="222" mass="22172">MSIPFKKPLLKLALIAAAGLPMSASACGTEPLLGEVCTFAFTFCPRGYLPADGSLLPISSNAALFALLGTTYGGDGHSNFALPDLRGRNPVGAGQGPGLANVFNGQEGGAEQVVLNIAQMPVHSHAAATNVQVTGTINAVNSAGNTSSPAGKVLAASSARDNIYSGNVAGASSPLAPEALTASATATTSIGIAGGNQPVPVRNPYVGMMYCIATSGIFPSRN</sequence>
<comment type="caution">
    <text evidence="3">The sequence shown here is derived from an EMBL/GenBank/DDBJ whole genome shotgun (WGS) entry which is preliminary data.</text>
</comment>
<feature type="signal peptide" evidence="1">
    <location>
        <begin position="1"/>
        <end position="26"/>
    </location>
</feature>
<feature type="domain" description="Phage tail collar" evidence="2">
    <location>
        <begin position="34"/>
        <end position="89"/>
    </location>
</feature>
<dbReference type="SUPFAM" id="SSF88874">
    <property type="entry name" value="Receptor-binding domain of short tail fibre protein gp12"/>
    <property type="match status" value="1"/>
</dbReference>
<dbReference type="Proteomes" id="UP000077734">
    <property type="component" value="Unassembled WGS sequence"/>
</dbReference>
<dbReference type="AlphaFoldDB" id="A0AA91DCG7"/>
<dbReference type="InterPro" id="IPR011083">
    <property type="entry name" value="Phage_tail_collar_dom"/>
</dbReference>